<dbReference type="CDD" id="cd00010">
    <property type="entry name" value="AAI_LTSS"/>
    <property type="match status" value="1"/>
</dbReference>
<reference evidence="11" key="1">
    <citation type="journal article" date="2012" name="Nature">
        <title>The tomato genome sequence provides insights into fleshy fruit evolution.</title>
        <authorList>
            <consortium name="Tomato Genome Consortium"/>
        </authorList>
    </citation>
    <scope>NUCLEOTIDE SEQUENCE [LARGE SCALE GENOMIC DNA]</scope>
    <source>
        <strain evidence="11">cv. Heinz 1706</strain>
    </source>
</reference>
<dbReference type="STRING" id="4081.A0A3Q7GY37"/>
<evidence type="ECO:0000256" key="1">
    <source>
        <dbReference type="ARBA" id="ARBA00004609"/>
    </source>
</evidence>
<keyword evidence="3" id="KW-1003">Cell membrane</keyword>
<dbReference type="Gramene" id="Solyc06g069110.3.1">
    <property type="protein sequence ID" value="Solyc06g069110.3.1"/>
    <property type="gene ID" value="Solyc06g069110.3"/>
</dbReference>
<protein>
    <recommendedName>
        <fullName evidence="10">Bifunctional inhibitor/plant lipid transfer protein/seed storage helical domain-containing protein</fullName>
    </recommendedName>
</protein>
<keyword evidence="12" id="KW-1185">Reference proteome</keyword>
<comment type="similarity">
    <text evidence="2">Belongs to the plant LTP family.</text>
</comment>
<evidence type="ECO:0000256" key="5">
    <source>
        <dbReference type="ARBA" id="ARBA00022729"/>
    </source>
</evidence>
<evidence type="ECO:0000256" key="7">
    <source>
        <dbReference type="ARBA" id="ARBA00023180"/>
    </source>
</evidence>
<evidence type="ECO:0000259" key="10">
    <source>
        <dbReference type="Pfam" id="PF14368"/>
    </source>
</evidence>
<dbReference type="GO" id="GO:0098552">
    <property type="term" value="C:side of membrane"/>
    <property type="evidence" value="ECO:0007669"/>
    <property type="project" value="UniProtKB-KW"/>
</dbReference>
<dbReference type="Pfam" id="PF14368">
    <property type="entry name" value="LTP_2"/>
    <property type="match status" value="1"/>
</dbReference>
<dbReference type="SUPFAM" id="SSF47699">
    <property type="entry name" value="Bifunctional inhibitor/lipid-transfer protein/seed storage 2S albumin"/>
    <property type="match status" value="1"/>
</dbReference>
<evidence type="ECO:0000256" key="9">
    <source>
        <dbReference type="SAM" id="MobiDB-lite"/>
    </source>
</evidence>
<keyword evidence="6" id="KW-1015">Disulfide bond</keyword>
<proteinExistence type="inferred from homology"/>
<dbReference type="Proteomes" id="UP000004994">
    <property type="component" value="Chromosome 6"/>
</dbReference>
<evidence type="ECO:0000256" key="4">
    <source>
        <dbReference type="ARBA" id="ARBA00022622"/>
    </source>
</evidence>
<keyword evidence="5" id="KW-0732">Signal</keyword>
<keyword evidence="8" id="KW-0449">Lipoprotein</keyword>
<accession>A0A3Q7GY37</accession>
<gene>
    <name evidence="11" type="primary">LOC101268404</name>
</gene>
<feature type="compositionally biased region" description="Low complexity" evidence="9">
    <location>
        <begin position="173"/>
        <end position="205"/>
    </location>
</feature>
<comment type="subcellular location">
    <subcellularLocation>
        <location evidence="1">Cell membrane</location>
        <topology evidence="1">Lipid-anchor</topology>
        <topology evidence="1">GPI-anchor</topology>
    </subcellularLocation>
</comment>
<evidence type="ECO:0000256" key="8">
    <source>
        <dbReference type="ARBA" id="ARBA00023288"/>
    </source>
</evidence>
<evidence type="ECO:0000256" key="2">
    <source>
        <dbReference type="ARBA" id="ARBA00009748"/>
    </source>
</evidence>
<dbReference type="PaxDb" id="4081-Solyc06g069110.2.1"/>
<organism evidence="11">
    <name type="scientific">Solanum lycopersicum</name>
    <name type="common">Tomato</name>
    <name type="synonym">Lycopersicon esculentum</name>
    <dbReference type="NCBI Taxonomy" id="4081"/>
    <lineage>
        <taxon>Eukaryota</taxon>
        <taxon>Viridiplantae</taxon>
        <taxon>Streptophyta</taxon>
        <taxon>Embryophyta</taxon>
        <taxon>Tracheophyta</taxon>
        <taxon>Spermatophyta</taxon>
        <taxon>Magnoliopsida</taxon>
        <taxon>eudicotyledons</taxon>
        <taxon>Gunneridae</taxon>
        <taxon>Pentapetalae</taxon>
        <taxon>asterids</taxon>
        <taxon>lamiids</taxon>
        <taxon>Solanales</taxon>
        <taxon>Solanaceae</taxon>
        <taxon>Solanoideae</taxon>
        <taxon>Solaneae</taxon>
        <taxon>Solanum</taxon>
        <taxon>Solanum subgen. Lycopersicon</taxon>
    </lineage>
</organism>
<feature type="region of interest" description="Disordered" evidence="9">
    <location>
        <begin position="173"/>
        <end position="206"/>
    </location>
</feature>
<dbReference type="PANTHER" id="PTHR33044">
    <property type="entry name" value="BIFUNCTIONAL INHIBITOR/LIPID-TRANSFER PROTEIN/SEED STORAGE 2S ALBUMIN SUPERFAMILY PROTEIN-RELATED"/>
    <property type="match status" value="1"/>
</dbReference>
<keyword evidence="7" id="KW-0325">Glycoprotein</keyword>
<dbReference type="AlphaFoldDB" id="A0A3Q7GY37"/>
<reference evidence="11" key="2">
    <citation type="submission" date="2019-01" db="UniProtKB">
        <authorList>
            <consortium name="EnsemblPlants"/>
        </authorList>
    </citation>
    <scope>IDENTIFICATION</scope>
    <source>
        <strain evidence="11">cv. Heinz 1706</strain>
    </source>
</reference>
<dbReference type="Gene3D" id="1.10.110.10">
    <property type="entry name" value="Plant lipid-transfer and hydrophobic proteins"/>
    <property type="match status" value="1"/>
</dbReference>
<dbReference type="GO" id="GO:0005886">
    <property type="term" value="C:plasma membrane"/>
    <property type="evidence" value="ECO:0007669"/>
    <property type="project" value="UniProtKB-SubCell"/>
</dbReference>
<sequence>MGSKKEINTFRLRITLYKPLGYKRYYSLFLARTHTKLISKELKILVKMNKLSVFCMLMLVTLAMCTIEDDVKDCADQLGDLASCIPYVSGTAKMPTPECCEDTQKLKAAKPKCLCVLIKESTDPSLGLPINTTLALQMPAACKIDAKVSDCPSLLKIPADSPDAKIFKITDSASTTTGTSSSPASSTSETKSTTSDTKSTTPTSTNGVAKQISNNIILTMALTVIALIFI</sequence>
<feature type="domain" description="Bifunctional inhibitor/plant lipid transfer protein/seed storage helical" evidence="10">
    <location>
        <begin position="63"/>
        <end position="151"/>
    </location>
</feature>
<evidence type="ECO:0000313" key="12">
    <source>
        <dbReference type="Proteomes" id="UP000004994"/>
    </source>
</evidence>
<evidence type="ECO:0000256" key="3">
    <source>
        <dbReference type="ARBA" id="ARBA00022475"/>
    </source>
</evidence>
<evidence type="ECO:0000313" key="11">
    <source>
        <dbReference type="EnsemblPlants" id="Solyc06g069110.3.1"/>
    </source>
</evidence>
<dbReference type="InterPro" id="IPR016140">
    <property type="entry name" value="Bifunc_inhib/LTP/seed_store"/>
</dbReference>
<evidence type="ECO:0000256" key="6">
    <source>
        <dbReference type="ARBA" id="ARBA00023157"/>
    </source>
</evidence>
<keyword evidence="4" id="KW-0472">Membrane</keyword>
<dbReference type="InParanoid" id="A0A3Q7GY37"/>
<dbReference type="InterPro" id="IPR036312">
    <property type="entry name" value="Bifun_inhib/LTP/seed_sf"/>
</dbReference>
<dbReference type="EnsemblPlants" id="Solyc06g069110.3.1">
    <property type="protein sequence ID" value="Solyc06g069110.3.1"/>
    <property type="gene ID" value="Solyc06g069110.3"/>
</dbReference>
<dbReference type="InterPro" id="IPR043325">
    <property type="entry name" value="LTSS"/>
</dbReference>
<dbReference type="OMA" id="TDPSMGL"/>
<name>A0A3Q7GY37_SOLLC</name>
<keyword evidence="4" id="KW-0336">GPI-anchor</keyword>